<dbReference type="EMBL" id="QOWE01000005">
    <property type="protein sequence ID" value="RCR70202.1"/>
    <property type="molecule type" value="Genomic_DNA"/>
</dbReference>
<name>A0A368JRV7_9BACT</name>
<feature type="region of interest" description="Disordered" evidence="1">
    <location>
        <begin position="163"/>
        <end position="187"/>
    </location>
</feature>
<protein>
    <recommendedName>
        <fullName evidence="5">Type 1 periplasmic binding fold superfamily protein</fullName>
    </recommendedName>
</protein>
<evidence type="ECO:0000313" key="4">
    <source>
        <dbReference type="Proteomes" id="UP000253383"/>
    </source>
</evidence>
<keyword evidence="2" id="KW-0732">Signal</keyword>
<proteinExistence type="predicted"/>
<evidence type="ECO:0008006" key="5">
    <source>
        <dbReference type="Google" id="ProtNLM"/>
    </source>
</evidence>
<dbReference type="AlphaFoldDB" id="A0A368JRV7"/>
<feature type="chain" id="PRO_5016662854" description="Type 1 periplasmic binding fold superfamily protein" evidence="2">
    <location>
        <begin position="24"/>
        <end position="187"/>
    </location>
</feature>
<dbReference type="RefSeq" id="WP_114405368.1">
    <property type="nucleotide sequence ID" value="NZ_QOWE01000005.1"/>
</dbReference>
<dbReference type="Proteomes" id="UP000253383">
    <property type="component" value="Unassembled WGS sequence"/>
</dbReference>
<dbReference type="PROSITE" id="PS51257">
    <property type="entry name" value="PROKAR_LIPOPROTEIN"/>
    <property type="match status" value="1"/>
</dbReference>
<gene>
    <name evidence="3" type="ORF">DUE52_07505</name>
</gene>
<dbReference type="OrthoDB" id="713689at2"/>
<comment type="caution">
    <text evidence="3">The sequence shown here is derived from an EMBL/GenBank/DDBJ whole genome shotgun (WGS) entry which is preliminary data.</text>
</comment>
<reference evidence="3 4" key="1">
    <citation type="submission" date="2018-07" db="EMBL/GenBank/DDBJ databases">
        <title>Genome analysis of Larkinella rosea.</title>
        <authorList>
            <person name="Zhou Z."/>
            <person name="Wang G."/>
        </authorList>
    </citation>
    <scope>NUCLEOTIDE SEQUENCE [LARGE SCALE GENOMIC DNA]</scope>
    <source>
        <strain evidence="4">zzj9</strain>
    </source>
</reference>
<sequence>MKAKRTRQWVWMLSLAASLVLVAGCNDKADEPEPADENELITTVNLKFTESGTTSTQTFTYRDTDGDGGQAATQFDKIVLKPSKTYELAVELLDESKTPTDDISKEVAEESDEHLFVFTVSPTTLATYTYGDKDANNLPIGLKGTFKTNAAGTGKLKVQLRHQPNAKDGTPTPGSDDVNLDFDLTVQ</sequence>
<evidence type="ECO:0000313" key="3">
    <source>
        <dbReference type="EMBL" id="RCR70202.1"/>
    </source>
</evidence>
<accession>A0A368JRV7</accession>
<organism evidence="3 4">
    <name type="scientific">Larkinella punicea</name>
    <dbReference type="NCBI Taxonomy" id="2315727"/>
    <lineage>
        <taxon>Bacteria</taxon>
        <taxon>Pseudomonadati</taxon>
        <taxon>Bacteroidota</taxon>
        <taxon>Cytophagia</taxon>
        <taxon>Cytophagales</taxon>
        <taxon>Spirosomataceae</taxon>
        <taxon>Larkinella</taxon>
    </lineage>
</organism>
<feature type="signal peptide" evidence="2">
    <location>
        <begin position="1"/>
        <end position="23"/>
    </location>
</feature>
<keyword evidence="4" id="KW-1185">Reference proteome</keyword>
<evidence type="ECO:0000256" key="2">
    <source>
        <dbReference type="SAM" id="SignalP"/>
    </source>
</evidence>
<evidence type="ECO:0000256" key="1">
    <source>
        <dbReference type="SAM" id="MobiDB-lite"/>
    </source>
</evidence>